<feature type="domain" description="Reverse transcriptase" evidence="2">
    <location>
        <begin position="45"/>
        <end position="120"/>
    </location>
</feature>
<dbReference type="InterPro" id="IPR041577">
    <property type="entry name" value="RT_RNaseH_2"/>
</dbReference>
<sequence length="201" mass="22845">MQGSNLVNKGPYRYAKQQKDEIDRLVKESLKSGIIQPSNSPYLVGKKNGSWRMCVDYRELNKNTVNDQFPIPLVDDLLDELYGSKIDLRSGYNQVRMDPIDIHKTAFKTHSYYRRFVKGYGSTAKPLTNMLKKEGFCWSSEAKEAFQSLKTKLVQAPVLALPDFTKTFVVEVDASGFGIGVVLMQEMHPIAFISRALNQQQ</sequence>
<proteinExistence type="predicted"/>
<dbReference type="EMBL" id="CM003612">
    <property type="protein sequence ID" value="KYP59102.1"/>
    <property type="molecule type" value="Genomic_DNA"/>
</dbReference>
<keyword evidence="1" id="KW-0511">Multifunctional enzyme</keyword>
<dbReference type="Gene3D" id="3.30.70.270">
    <property type="match status" value="1"/>
</dbReference>
<dbReference type="EMBL" id="CM003612">
    <property type="protein sequence ID" value="KYP59096.1"/>
    <property type="molecule type" value="Genomic_DNA"/>
</dbReference>
<dbReference type="FunFam" id="3.30.70.270:FF:000020">
    <property type="entry name" value="Transposon Tf2-6 polyprotein-like Protein"/>
    <property type="match status" value="1"/>
</dbReference>
<accession>A0A151SWD9</accession>
<organism evidence="4 6">
    <name type="scientific">Cajanus cajan</name>
    <name type="common">Pigeon pea</name>
    <name type="synonym">Cajanus indicus</name>
    <dbReference type="NCBI Taxonomy" id="3821"/>
    <lineage>
        <taxon>Eukaryota</taxon>
        <taxon>Viridiplantae</taxon>
        <taxon>Streptophyta</taxon>
        <taxon>Embryophyta</taxon>
        <taxon>Tracheophyta</taxon>
        <taxon>Spermatophyta</taxon>
        <taxon>Magnoliopsida</taxon>
        <taxon>eudicotyledons</taxon>
        <taxon>Gunneridae</taxon>
        <taxon>Pentapetalae</taxon>
        <taxon>rosids</taxon>
        <taxon>fabids</taxon>
        <taxon>Fabales</taxon>
        <taxon>Fabaceae</taxon>
        <taxon>Papilionoideae</taxon>
        <taxon>50 kb inversion clade</taxon>
        <taxon>NPAAA clade</taxon>
        <taxon>indigoferoid/millettioid clade</taxon>
        <taxon>Phaseoleae</taxon>
        <taxon>Cajanus</taxon>
    </lineage>
</organism>
<evidence type="ECO:0000313" key="5">
    <source>
        <dbReference type="EMBL" id="KYP59102.1"/>
    </source>
</evidence>
<name>A0A151SWD9_CAJCA</name>
<dbReference type="PANTHER" id="PTHR37984:SF5">
    <property type="entry name" value="PROTEIN NYNRIN-LIKE"/>
    <property type="match status" value="1"/>
</dbReference>
<evidence type="ECO:0000259" key="2">
    <source>
        <dbReference type="Pfam" id="PF00078"/>
    </source>
</evidence>
<dbReference type="Gramene" id="C.cajan_14106.t">
    <property type="protein sequence ID" value="C.cajan_14106.t"/>
    <property type="gene ID" value="C.cajan_14106"/>
</dbReference>
<feature type="domain" description="Reverse transcriptase/retrotransposon-derived protein RNase H-like" evidence="3">
    <location>
        <begin position="138"/>
        <end position="200"/>
    </location>
</feature>
<dbReference type="Gene3D" id="3.10.10.10">
    <property type="entry name" value="HIV Type 1 Reverse Transcriptase, subunit A, domain 1"/>
    <property type="match status" value="1"/>
</dbReference>
<dbReference type="InterPro" id="IPR050951">
    <property type="entry name" value="Retrovirus_Pol_polyprotein"/>
</dbReference>
<evidence type="ECO:0000259" key="3">
    <source>
        <dbReference type="Pfam" id="PF17919"/>
    </source>
</evidence>
<gene>
    <name evidence="4" type="ORF">KK1_014524</name>
    <name evidence="5" type="ORF">KK1_014530</name>
</gene>
<dbReference type="Gramene" id="C.cajan_14100.t">
    <property type="protein sequence ID" value="C.cajan_14100.t"/>
    <property type="gene ID" value="C.cajan_14100"/>
</dbReference>
<dbReference type="SUPFAM" id="SSF56672">
    <property type="entry name" value="DNA/RNA polymerases"/>
    <property type="match status" value="1"/>
</dbReference>
<dbReference type="AlphaFoldDB" id="A0A151SWD9"/>
<dbReference type="InterPro" id="IPR043502">
    <property type="entry name" value="DNA/RNA_pol_sf"/>
</dbReference>
<dbReference type="InterPro" id="IPR043128">
    <property type="entry name" value="Rev_trsase/Diguanyl_cyclase"/>
</dbReference>
<keyword evidence="6" id="KW-1185">Reference proteome</keyword>
<evidence type="ECO:0000313" key="6">
    <source>
        <dbReference type="Proteomes" id="UP000075243"/>
    </source>
</evidence>
<evidence type="ECO:0000313" key="4">
    <source>
        <dbReference type="EMBL" id="KYP59096.1"/>
    </source>
</evidence>
<dbReference type="CDD" id="cd01647">
    <property type="entry name" value="RT_LTR"/>
    <property type="match status" value="1"/>
</dbReference>
<evidence type="ECO:0000256" key="1">
    <source>
        <dbReference type="ARBA" id="ARBA00023268"/>
    </source>
</evidence>
<dbReference type="PANTHER" id="PTHR37984">
    <property type="entry name" value="PROTEIN CBG26694"/>
    <property type="match status" value="1"/>
</dbReference>
<reference evidence="4 6" key="1">
    <citation type="journal article" date="2012" name="Nat. Biotechnol.">
        <title>Draft genome sequence of pigeonpea (Cajanus cajan), an orphan legume crop of resource-poor farmers.</title>
        <authorList>
            <person name="Varshney R.K."/>
            <person name="Chen W."/>
            <person name="Li Y."/>
            <person name="Bharti A.K."/>
            <person name="Saxena R.K."/>
            <person name="Schlueter J.A."/>
            <person name="Donoghue M.T."/>
            <person name="Azam S."/>
            <person name="Fan G."/>
            <person name="Whaley A.M."/>
            <person name="Farmer A.D."/>
            <person name="Sheridan J."/>
            <person name="Iwata A."/>
            <person name="Tuteja R."/>
            <person name="Penmetsa R.V."/>
            <person name="Wu W."/>
            <person name="Upadhyaya H.D."/>
            <person name="Yang S.P."/>
            <person name="Shah T."/>
            <person name="Saxena K.B."/>
            <person name="Michael T."/>
            <person name="McCombie W.R."/>
            <person name="Yang B."/>
            <person name="Zhang G."/>
            <person name="Yang H."/>
            <person name="Wang J."/>
            <person name="Spillane C."/>
            <person name="Cook D.R."/>
            <person name="May G.D."/>
            <person name="Xu X."/>
            <person name="Jackson S.A."/>
        </authorList>
    </citation>
    <scope>NUCLEOTIDE SEQUENCE [LARGE SCALE GENOMIC DNA]</scope>
    <source>
        <strain evidence="6">cv. Asha</strain>
    </source>
</reference>
<protein>
    <submittedName>
        <fullName evidence="4">Transposon Ty3-I Gag-Pol polyprotein</fullName>
    </submittedName>
</protein>
<dbReference type="Pfam" id="PF17919">
    <property type="entry name" value="RT_RNaseH_2"/>
    <property type="match status" value="1"/>
</dbReference>
<dbReference type="GO" id="GO:0003824">
    <property type="term" value="F:catalytic activity"/>
    <property type="evidence" value="ECO:0007669"/>
    <property type="project" value="UniProtKB-KW"/>
</dbReference>
<dbReference type="Proteomes" id="UP000075243">
    <property type="component" value="Chromosome 10"/>
</dbReference>
<dbReference type="InterPro" id="IPR000477">
    <property type="entry name" value="RT_dom"/>
</dbReference>
<dbReference type="Pfam" id="PF00078">
    <property type="entry name" value="RVT_1"/>
    <property type="match status" value="1"/>
</dbReference>